<dbReference type="AlphaFoldDB" id="A0A8S9HBM7"/>
<evidence type="ECO:0000313" key="4">
    <source>
        <dbReference type="EMBL" id="KAF2555905.1"/>
    </source>
</evidence>
<protein>
    <recommendedName>
        <fullName evidence="6">Alpha-galactosidase</fullName>
    </recommendedName>
</protein>
<evidence type="ECO:0000313" key="5">
    <source>
        <dbReference type="Proteomes" id="UP000712281"/>
    </source>
</evidence>
<gene>
    <name evidence="4" type="ORF">F2Q68_00016204</name>
</gene>
<proteinExistence type="inferred from homology"/>
<dbReference type="GO" id="GO:0004553">
    <property type="term" value="F:hydrolase activity, hydrolyzing O-glycosyl compounds"/>
    <property type="evidence" value="ECO:0007669"/>
    <property type="project" value="InterPro"/>
</dbReference>
<keyword evidence="2" id="KW-0378">Hydrolase</keyword>
<comment type="caution">
    <text evidence="4">The sequence shown here is derived from an EMBL/GenBank/DDBJ whole genome shotgun (WGS) entry which is preliminary data.</text>
</comment>
<dbReference type="SUPFAM" id="SSF51445">
    <property type="entry name" value="(Trans)glycosidases"/>
    <property type="match status" value="1"/>
</dbReference>
<organism evidence="4 5">
    <name type="scientific">Brassica cretica</name>
    <name type="common">Mustard</name>
    <dbReference type="NCBI Taxonomy" id="69181"/>
    <lineage>
        <taxon>Eukaryota</taxon>
        <taxon>Viridiplantae</taxon>
        <taxon>Streptophyta</taxon>
        <taxon>Embryophyta</taxon>
        <taxon>Tracheophyta</taxon>
        <taxon>Spermatophyta</taxon>
        <taxon>Magnoliopsida</taxon>
        <taxon>eudicotyledons</taxon>
        <taxon>Gunneridae</taxon>
        <taxon>Pentapetalae</taxon>
        <taxon>rosids</taxon>
        <taxon>malvids</taxon>
        <taxon>Brassicales</taxon>
        <taxon>Brassicaceae</taxon>
        <taxon>Brassiceae</taxon>
        <taxon>Brassica</taxon>
    </lineage>
</organism>
<dbReference type="Proteomes" id="UP000712281">
    <property type="component" value="Unassembled WGS sequence"/>
</dbReference>
<dbReference type="PROSITE" id="PS00512">
    <property type="entry name" value="ALPHA_GALACTOSIDASE"/>
    <property type="match status" value="1"/>
</dbReference>
<sequence>MPSPVPDDVPPTSAAGVHPHFLVPPGMKMEDHVLFFVVLFSLSVQTIGGRVKAPPLLQKSNTNGLVFSKSFNSIYDTSMYSRLQLNNGLTLTPQMADALVSSGLADLGYIHVNIDDCWSNLLRDSKGQLVPHPETFPQGIKLLADNVHSKGWFLLSIDANNAVKVMLEVGGR</sequence>
<dbReference type="Pfam" id="PF16499">
    <property type="entry name" value="Melibiase_2"/>
    <property type="match status" value="1"/>
</dbReference>
<name>A0A8S9HBM7_BRACR</name>
<reference evidence="4" key="1">
    <citation type="submission" date="2019-12" db="EMBL/GenBank/DDBJ databases">
        <title>Genome sequencing and annotation of Brassica cretica.</title>
        <authorList>
            <person name="Studholme D.J."/>
            <person name="Sarris P.F."/>
        </authorList>
    </citation>
    <scope>NUCLEOTIDE SEQUENCE</scope>
    <source>
        <strain evidence="4">PFS-001/15</strain>
        <tissue evidence="4">Leaf</tissue>
    </source>
</reference>
<dbReference type="EMBL" id="QGKW02001940">
    <property type="protein sequence ID" value="KAF2555905.1"/>
    <property type="molecule type" value="Genomic_DNA"/>
</dbReference>
<comment type="similarity">
    <text evidence="1">Belongs to the glycosyl hydrolase 27 family.</text>
</comment>
<evidence type="ECO:0000256" key="1">
    <source>
        <dbReference type="ARBA" id="ARBA00009743"/>
    </source>
</evidence>
<accession>A0A8S9HBM7</accession>
<dbReference type="GO" id="GO:0005975">
    <property type="term" value="P:carbohydrate metabolic process"/>
    <property type="evidence" value="ECO:0007669"/>
    <property type="project" value="InterPro"/>
</dbReference>
<evidence type="ECO:0000256" key="2">
    <source>
        <dbReference type="ARBA" id="ARBA00022801"/>
    </source>
</evidence>
<keyword evidence="3" id="KW-0326">Glycosidase</keyword>
<dbReference type="PANTHER" id="PTHR11452">
    <property type="entry name" value="ALPHA-GALACTOSIDASE/ALPHA-N-ACETYLGALACTOSAMINIDASE"/>
    <property type="match status" value="1"/>
</dbReference>
<dbReference type="InterPro" id="IPR000111">
    <property type="entry name" value="Glyco_hydro_27/36_CS"/>
</dbReference>
<dbReference type="Gene3D" id="3.20.20.70">
    <property type="entry name" value="Aldolase class I"/>
    <property type="match status" value="1"/>
</dbReference>
<evidence type="ECO:0008006" key="6">
    <source>
        <dbReference type="Google" id="ProtNLM"/>
    </source>
</evidence>
<dbReference type="PANTHER" id="PTHR11452:SF75">
    <property type="entry name" value="ALPHA-GALACTOSIDASE MEL1"/>
    <property type="match status" value="1"/>
</dbReference>
<dbReference type="InterPro" id="IPR017853">
    <property type="entry name" value="GH"/>
</dbReference>
<evidence type="ECO:0000256" key="3">
    <source>
        <dbReference type="ARBA" id="ARBA00023295"/>
    </source>
</evidence>
<dbReference type="InterPro" id="IPR013785">
    <property type="entry name" value="Aldolase_TIM"/>
</dbReference>
<dbReference type="InterPro" id="IPR002241">
    <property type="entry name" value="Glyco_hydro_27"/>
</dbReference>